<evidence type="ECO:0000256" key="2">
    <source>
        <dbReference type="ARBA" id="ARBA00008034"/>
    </source>
</evidence>
<sequence length="277" mass="29986">MIDALIHYSFMQRAFAAGLLVGVIAPLIGVYLVMRRLSLIADALSHVTLTGIAAGMLWNKLFPFFPVNPVLSGMGASTVGALCIEQLRRAYRHYQELSIPIILAAGVGLGVVLISMADGFNAELFGYLFGSVVAVSVTDLWLIVMTTGLVFGFTLFTYRPMFALSFDEEGARVAGIPQRALNFCFILMVALVIAVGMRVVGILLISSMITLPVAASLHVARSFFQTFLYAVFFAQLAIISGLIAAFYLDWASGGTIVLVAVAILLLCMGYKRIRVRE</sequence>
<gene>
    <name evidence="8" type="ordered locus">Selin_1647</name>
</gene>
<dbReference type="AlphaFoldDB" id="E6W0F9"/>
<feature type="transmembrane region" description="Helical" evidence="7">
    <location>
        <begin position="39"/>
        <end position="58"/>
    </location>
</feature>
<feature type="transmembrane region" description="Helical" evidence="7">
    <location>
        <begin position="140"/>
        <end position="158"/>
    </location>
</feature>
<dbReference type="PANTHER" id="PTHR30477:SF22">
    <property type="entry name" value="METAL ABC TRANSPORTER PERMEASE"/>
    <property type="match status" value="1"/>
</dbReference>
<dbReference type="EMBL" id="CP002432">
    <property type="protein sequence ID" value="ADU66377.1"/>
    <property type="molecule type" value="Genomic_DNA"/>
</dbReference>
<keyword evidence="5 7" id="KW-0472">Membrane</keyword>
<feature type="transmembrane region" description="Helical" evidence="7">
    <location>
        <begin position="97"/>
        <end position="120"/>
    </location>
</feature>
<dbReference type="STRING" id="653733.Selin_1647"/>
<keyword evidence="3 6" id="KW-0812">Transmembrane</keyword>
<dbReference type="Pfam" id="PF00950">
    <property type="entry name" value="ABC-3"/>
    <property type="match status" value="1"/>
</dbReference>
<name>E6W0F9_DESIS</name>
<evidence type="ECO:0000313" key="8">
    <source>
        <dbReference type="EMBL" id="ADU66377.1"/>
    </source>
</evidence>
<accession>E6W0F9</accession>
<keyword evidence="6" id="KW-0813">Transport</keyword>
<evidence type="ECO:0000256" key="1">
    <source>
        <dbReference type="ARBA" id="ARBA00004141"/>
    </source>
</evidence>
<proteinExistence type="inferred from homology"/>
<dbReference type="FunCoup" id="E6W0F9">
    <property type="interactions" value="302"/>
</dbReference>
<feature type="transmembrane region" description="Helical" evidence="7">
    <location>
        <begin position="64"/>
        <end position="85"/>
    </location>
</feature>
<dbReference type="Gene3D" id="1.10.3470.10">
    <property type="entry name" value="ABC transporter involved in vitamin B12 uptake, BtuC"/>
    <property type="match status" value="1"/>
</dbReference>
<dbReference type="PANTHER" id="PTHR30477">
    <property type="entry name" value="ABC-TRANSPORTER METAL-BINDING PROTEIN"/>
    <property type="match status" value="1"/>
</dbReference>
<dbReference type="InterPro" id="IPR001626">
    <property type="entry name" value="ABC_TroCD"/>
</dbReference>
<feature type="transmembrane region" description="Helical" evidence="7">
    <location>
        <begin position="202"/>
        <end position="220"/>
    </location>
</feature>
<dbReference type="InterPro" id="IPR037294">
    <property type="entry name" value="ABC_BtuC-like"/>
</dbReference>
<organism evidence="8 9">
    <name type="scientific">Desulfurispirillum indicum (strain ATCC BAA-1389 / DSM 22839 / S5)</name>
    <dbReference type="NCBI Taxonomy" id="653733"/>
    <lineage>
        <taxon>Bacteria</taxon>
        <taxon>Pseudomonadati</taxon>
        <taxon>Chrysiogenota</taxon>
        <taxon>Chrysiogenia</taxon>
        <taxon>Chrysiogenales</taxon>
        <taxon>Chrysiogenaceae</taxon>
        <taxon>Desulfurispirillum</taxon>
    </lineage>
</organism>
<dbReference type="InParanoid" id="E6W0F9"/>
<dbReference type="eggNOG" id="COG1108">
    <property type="taxonomic scope" value="Bacteria"/>
</dbReference>
<feature type="transmembrane region" description="Helical" evidence="7">
    <location>
        <begin position="179"/>
        <end position="196"/>
    </location>
</feature>
<evidence type="ECO:0000256" key="3">
    <source>
        <dbReference type="ARBA" id="ARBA00022692"/>
    </source>
</evidence>
<keyword evidence="4 7" id="KW-1133">Transmembrane helix</keyword>
<feature type="transmembrane region" description="Helical" evidence="7">
    <location>
        <begin position="227"/>
        <end position="247"/>
    </location>
</feature>
<dbReference type="RefSeq" id="WP_013506257.1">
    <property type="nucleotide sequence ID" value="NC_014836.1"/>
</dbReference>
<dbReference type="KEGG" id="din:Selin_1647"/>
<dbReference type="Proteomes" id="UP000002572">
    <property type="component" value="Chromosome"/>
</dbReference>
<evidence type="ECO:0000256" key="6">
    <source>
        <dbReference type="RuleBase" id="RU003943"/>
    </source>
</evidence>
<comment type="subcellular location">
    <subcellularLocation>
        <location evidence="6">Cell membrane</location>
        <topology evidence="6">Multi-pass membrane protein</topology>
    </subcellularLocation>
    <subcellularLocation>
        <location evidence="1">Membrane</location>
        <topology evidence="1">Multi-pass membrane protein</topology>
    </subcellularLocation>
</comment>
<comment type="similarity">
    <text evidence="2 6">Belongs to the ABC-3 integral membrane protein family.</text>
</comment>
<reference evidence="8 9" key="1">
    <citation type="submission" date="2010-12" db="EMBL/GenBank/DDBJ databases">
        <title>Complete sequence of Desulfurispirillum indicum S5.</title>
        <authorList>
            <consortium name="US DOE Joint Genome Institute"/>
            <person name="Lucas S."/>
            <person name="Copeland A."/>
            <person name="Lapidus A."/>
            <person name="Cheng J.-F."/>
            <person name="Goodwin L."/>
            <person name="Pitluck S."/>
            <person name="Chertkov O."/>
            <person name="Held B."/>
            <person name="Detter J.C."/>
            <person name="Han C."/>
            <person name="Tapia R."/>
            <person name="Land M."/>
            <person name="Hauser L."/>
            <person name="Kyrpides N."/>
            <person name="Ivanova N."/>
            <person name="Mikhailova N."/>
            <person name="Haggblom M."/>
            <person name="Rauschenbach I."/>
            <person name="Bini E."/>
            <person name="Woyke T."/>
        </authorList>
    </citation>
    <scope>NUCLEOTIDE SEQUENCE [LARGE SCALE GENOMIC DNA]</scope>
    <source>
        <strain evidence="9">ATCC BAA-1389 / DSM 22839 / S5</strain>
    </source>
</reference>
<dbReference type="SUPFAM" id="SSF81345">
    <property type="entry name" value="ABC transporter involved in vitamin B12 uptake, BtuC"/>
    <property type="match status" value="1"/>
</dbReference>
<dbReference type="GO" id="GO:0010043">
    <property type="term" value="P:response to zinc ion"/>
    <property type="evidence" value="ECO:0007669"/>
    <property type="project" value="TreeGrafter"/>
</dbReference>
<keyword evidence="9" id="KW-1185">Reference proteome</keyword>
<feature type="transmembrane region" description="Helical" evidence="7">
    <location>
        <begin position="253"/>
        <end position="270"/>
    </location>
</feature>
<evidence type="ECO:0000256" key="5">
    <source>
        <dbReference type="ARBA" id="ARBA00023136"/>
    </source>
</evidence>
<dbReference type="HOGENOM" id="CLU_028808_3_1_0"/>
<dbReference type="GO" id="GO:0055085">
    <property type="term" value="P:transmembrane transport"/>
    <property type="evidence" value="ECO:0007669"/>
    <property type="project" value="InterPro"/>
</dbReference>
<evidence type="ECO:0000256" key="7">
    <source>
        <dbReference type="SAM" id="Phobius"/>
    </source>
</evidence>
<protein>
    <submittedName>
        <fullName evidence="8">ABC-3 protein</fullName>
    </submittedName>
</protein>
<dbReference type="OrthoDB" id="9798540at2"/>
<dbReference type="GO" id="GO:0043190">
    <property type="term" value="C:ATP-binding cassette (ABC) transporter complex"/>
    <property type="evidence" value="ECO:0007669"/>
    <property type="project" value="InterPro"/>
</dbReference>
<evidence type="ECO:0000256" key="4">
    <source>
        <dbReference type="ARBA" id="ARBA00022989"/>
    </source>
</evidence>
<feature type="transmembrane region" description="Helical" evidence="7">
    <location>
        <begin position="14"/>
        <end position="32"/>
    </location>
</feature>
<evidence type="ECO:0000313" key="9">
    <source>
        <dbReference type="Proteomes" id="UP000002572"/>
    </source>
</evidence>